<dbReference type="Pfam" id="PF17900">
    <property type="entry name" value="Peptidase_M1_N"/>
    <property type="match status" value="1"/>
</dbReference>
<dbReference type="GO" id="GO:0005886">
    <property type="term" value="C:plasma membrane"/>
    <property type="evidence" value="ECO:0007669"/>
    <property type="project" value="UniProtKB-SubCell"/>
</dbReference>
<dbReference type="FunFam" id="1.10.390.10:FF:000006">
    <property type="entry name" value="Puromycin-sensitive aminopeptidase"/>
    <property type="match status" value="1"/>
</dbReference>
<reference evidence="23 24" key="1">
    <citation type="journal article" date="2024" name="Insects">
        <title>An Improved Chromosome-Level Genome Assembly of the Firefly Pyrocoelia pectoralis.</title>
        <authorList>
            <person name="Fu X."/>
            <person name="Meyer-Rochow V.B."/>
            <person name="Ballantyne L."/>
            <person name="Zhu X."/>
        </authorList>
    </citation>
    <scope>NUCLEOTIDE SEQUENCE [LARGE SCALE GENOMIC DNA]</scope>
    <source>
        <strain evidence="23">XCY_ONT2</strain>
    </source>
</reference>
<evidence type="ECO:0000259" key="20">
    <source>
        <dbReference type="Pfam" id="PF01433"/>
    </source>
</evidence>
<dbReference type="GO" id="GO:0005615">
    <property type="term" value="C:extracellular space"/>
    <property type="evidence" value="ECO:0007669"/>
    <property type="project" value="TreeGrafter"/>
</dbReference>
<evidence type="ECO:0000256" key="17">
    <source>
        <dbReference type="PIRSR" id="PIRSR634016-4"/>
    </source>
</evidence>
<feature type="binding site" evidence="16">
    <location>
        <position position="338"/>
    </location>
    <ligand>
        <name>Zn(2+)</name>
        <dbReference type="ChEBI" id="CHEBI:29105"/>
        <note>catalytic</note>
    </ligand>
</feature>
<dbReference type="InterPro" id="IPR045357">
    <property type="entry name" value="Aminopeptidase_N-like_N"/>
</dbReference>
<evidence type="ECO:0000256" key="9">
    <source>
        <dbReference type="ARBA" id="ARBA00022833"/>
    </source>
</evidence>
<evidence type="ECO:0000256" key="4">
    <source>
        <dbReference type="ARBA" id="ARBA00022475"/>
    </source>
</evidence>
<dbReference type="PRINTS" id="PR00756">
    <property type="entry name" value="ALADIPTASE"/>
</dbReference>
<dbReference type="SUPFAM" id="SSF63737">
    <property type="entry name" value="Leukotriene A4 hydrolase N-terminal domain"/>
    <property type="match status" value="1"/>
</dbReference>
<evidence type="ECO:0000259" key="21">
    <source>
        <dbReference type="Pfam" id="PF11838"/>
    </source>
</evidence>
<evidence type="ECO:0000256" key="2">
    <source>
        <dbReference type="ARBA" id="ARBA00010136"/>
    </source>
</evidence>
<keyword evidence="24" id="KW-1185">Reference proteome</keyword>
<feature type="binding site" evidence="16">
    <location>
        <position position="334"/>
    </location>
    <ligand>
        <name>Zn(2+)</name>
        <dbReference type="ChEBI" id="CHEBI:29105"/>
        <note>catalytic</note>
    </ligand>
</feature>
<dbReference type="GO" id="GO:0070006">
    <property type="term" value="F:metalloaminopeptidase activity"/>
    <property type="evidence" value="ECO:0007669"/>
    <property type="project" value="TreeGrafter"/>
</dbReference>
<dbReference type="PANTHER" id="PTHR11533">
    <property type="entry name" value="PROTEASE M1 ZINC METALLOPROTEASE"/>
    <property type="match status" value="1"/>
</dbReference>
<keyword evidence="8 18" id="KW-0378">Hydrolase</keyword>
<comment type="caution">
    <text evidence="23">The sequence shown here is derived from an EMBL/GenBank/DDBJ whole genome shotgun (WGS) entry which is preliminary data.</text>
</comment>
<feature type="signal peptide" evidence="19">
    <location>
        <begin position="1"/>
        <end position="19"/>
    </location>
</feature>
<evidence type="ECO:0000256" key="8">
    <source>
        <dbReference type="ARBA" id="ARBA00022801"/>
    </source>
</evidence>
<gene>
    <name evidence="23" type="ORF">RI129_000360</name>
</gene>
<dbReference type="EC" id="3.4.11.-" evidence="18"/>
<dbReference type="EMBL" id="JAVRBK010000001">
    <property type="protein sequence ID" value="KAK5649331.1"/>
    <property type="molecule type" value="Genomic_DNA"/>
</dbReference>
<dbReference type="InterPro" id="IPR001930">
    <property type="entry name" value="Peptidase_M1"/>
</dbReference>
<dbReference type="InterPro" id="IPR042097">
    <property type="entry name" value="Aminopeptidase_N-like_N_sf"/>
</dbReference>
<dbReference type="Proteomes" id="UP001329430">
    <property type="component" value="Chromosome 1"/>
</dbReference>
<dbReference type="Gene3D" id="1.10.390.10">
    <property type="entry name" value="Neutral Protease Domain 2"/>
    <property type="match status" value="1"/>
</dbReference>
<protein>
    <recommendedName>
        <fullName evidence="18">Aminopeptidase</fullName>
        <ecNumber evidence="18">3.4.11.-</ecNumber>
    </recommendedName>
</protein>
<dbReference type="FunFam" id="2.60.40.1730:FF:000013">
    <property type="entry name" value="Aminopeptidase"/>
    <property type="match status" value="1"/>
</dbReference>
<dbReference type="PANTHER" id="PTHR11533:SF301">
    <property type="entry name" value="AMINOPEPTIDASE"/>
    <property type="match status" value="1"/>
</dbReference>
<evidence type="ECO:0000256" key="11">
    <source>
        <dbReference type="ARBA" id="ARBA00023136"/>
    </source>
</evidence>
<evidence type="ECO:0000256" key="13">
    <source>
        <dbReference type="ARBA" id="ARBA00023180"/>
    </source>
</evidence>
<evidence type="ECO:0000256" key="12">
    <source>
        <dbReference type="ARBA" id="ARBA00023157"/>
    </source>
</evidence>
<evidence type="ECO:0000256" key="19">
    <source>
        <dbReference type="SAM" id="SignalP"/>
    </source>
</evidence>
<dbReference type="InterPro" id="IPR050344">
    <property type="entry name" value="Peptidase_M1_aminopeptidases"/>
</dbReference>
<feature type="site" description="Transition state stabilizer" evidence="17">
    <location>
        <position position="421"/>
    </location>
</feature>
<dbReference type="Gene3D" id="1.25.50.20">
    <property type="match status" value="1"/>
</dbReference>
<sequence length="821" mass="93595">MIAIKIILLLFLLHQSVKSEDNEKAKYRLNGNLIPSKYEIELTVMDNFGSKGQFYGNVKIHFNTTVETSEITLHSDKLKFEPTNIQISFDPPQNSIAVSNVNFNTTLQMVTIKTQAPLSLNNSYVLSVNNYEGILDLDMSGFYRSSYKNAQGESEWIAVTQFQPSSARRAFPCFDEPQYKAKFDIIMNHPENYHAVSNAEIKSIDGSAKLKKTTFKTSPIMSTYVVAFAVTKFAGMTASINNIKHTIWSSIETIRDSQYALSISPKLLKVMENFTNVPYTISGLTKLDQFSIPDFSAGAMENWGMVTYRETAVLWNPYEYSTQNKERVGTVVAHELSHMLFGNLVTTKWWSSTWLNEGFATFFEYFSLAEIEKDWELDLQFILEEHQPVLISDCLEKAKPLTNPDVFTSGDVSAMFGTTTYSKGGSVIRMMSLFLGEKTFYAGLNAYLEDRKFNYSVPEDLFSKIQEKVDSSNHLPEKLSVIMNSWTEKHGFPMITVKKSDNDLILSQTQFFTNVTPPTKWYIPVTYTTSDEKKFSDLKARIWMLPNEPETIISNGWKSQTNWIILNIGVSAFVRVNYDDTLWTGLQQALKKEHFDGITPINRAQIVDDAMNLARASIITYERAFNVISFLQKDTDYYPWYSAFRTFAYLRRRIDRESPLGKILDKYIQRMTGALYKSVDFSNNRVRHVDMLKKVLTLTWACQLGVSDCVSQSQTLFNNLMSNNKVIDPNLRSVVYCTAVRSTNKNDNWEYLWKKLEGSKMASESVTIISALGCTKNADILRRYLNESIKENGVIRRQDGQSVFKAVISGSPQGVTIGLNF</sequence>
<comment type="subcellular location">
    <subcellularLocation>
        <location evidence="1">Cell membrane</location>
        <topology evidence="1">Lipid-anchor</topology>
        <topology evidence="1">GPI-anchor</topology>
    </subcellularLocation>
</comment>
<comment type="similarity">
    <text evidence="2 18">Belongs to the peptidase M1 family.</text>
</comment>
<evidence type="ECO:0000256" key="6">
    <source>
        <dbReference type="ARBA" id="ARBA00022670"/>
    </source>
</evidence>
<evidence type="ECO:0000313" key="24">
    <source>
        <dbReference type="Proteomes" id="UP001329430"/>
    </source>
</evidence>
<keyword evidence="6 18" id="KW-0645">Protease</keyword>
<accession>A0AAN7VR85</accession>
<dbReference type="GO" id="GO:0005737">
    <property type="term" value="C:cytoplasm"/>
    <property type="evidence" value="ECO:0007669"/>
    <property type="project" value="TreeGrafter"/>
</dbReference>
<keyword evidence="19" id="KW-0732">Signal</keyword>
<feature type="domain" description="Aminopeptidase N-like N-terminal" evidence="22">
    <location>
        <begin position="35"/>
        <end position="225"/>
    </location>
</feature>
<dbReference type="SUPFAM" id="SSF55486">
    <property type="entry name" value="Metalloproteases ('zincins'), catalytic domain"/>
    <property type="match status" value="1"/>
</dbReference>
<evidence type="ECO:0000256" key="14">
    <source>
        <dbReference type="ARBA" id="ARBA00023288"/>
    </source>
</evidence>
<feature type="active site" description="Proton acceptor" evidence="15">
    <location>
        <position position="335"/>
    </location>
</feature>
<feature type="domain" description="Peptidase M1 membrane alanine aminopeptidase" evidence="20">
    <location>
        <begin position="259"/>
        <end position="486"/>
    </location>
</feature>
<name>A0AAN7VR85_9COLE</name>
<organism evidence="23 24">
    <name type="scientific">Pyrocoelia pectoralis</name>
    <dbReference type="NCBI Taxonomy" id="417401"/>
    <lineage>
        <taxon>Eukaryota</taxon>
        <taxon>Metazoa</taxon>
        <taxon>Ecdysozoa</taxon>
        <taxon>Arthropoda</taxon>
        <taxon>Hexapoda</taxon>
        <taxon>Insecta</taxon>
        <taxon>Pterygota</taxon>
        <taxon>Neoptera</taxon>
        <taxon>Endopterygota</taxon>
        <taxon>Coleoptera</taxon>
        <taxon>Polyphaga</taxon>
        <taxon>Elateriformia</taxon>
        <taxon>Elateroidea</taxon>
        <taxon>Lampyridae</taxon>
        <taxon>Lampyrinae</taxon>
        <taxon>Pyrocoelia</taxon>
    </lineage>
</organism>
<evidence type="ECO:0000256" key="1">
    <source>
        <dbReference type="ARBA" id="ARBA00004609"/>
    </source>
</evidence>
<keyword evidence="12" id="KW-1015">Disulfide bond</keyword>
<evidence type="ECO:0000313" key="23">
    <source>
        <dbReference type="EMBL" id="KAK5649331.1"/>
    </source>
</evidence>
<dbReference type="Gene3D" id="2.60.40.1730">
    <property type="entry name" value="tricorn interacting facor f3 domain"/>
    <property type="match status" value="1"/>
</dbReference>
<keyword evidence="5" id="KW-0336">GPI-anchor</keyword>
<dbReference type="InterPro" id="IPR027268">
    <property type="entry name" value="Peptidase_M4/M1_CTD_sf"/>
</dbReference>
<evidence type="ECO:0000259" key="22">
    <source>
        <dbReference type="Pfam" id="PF17900"/>
    </source>
</evidence>
<keyword evidence="10 18" id="KW-0482">Metalloprotease</keyword>
<keyword evidence="7 16" id="KW-0479">Metal-binding</keyword>
<dbReference type="Pfam" id="PF11838">
    <property type="entry name" value="ERAP1_C"/>
    <property type="match status" value="1"/>
</dbReference>
<keyword evidence="13" id="KW-0325">Glycoprotein</keyword>
<dbReference type="InterPro" id="IPR014782">
    <property type="entry name" value="Peptidase_M1_dom"/>
</dbReference>
<evidence type="ECO:0000256" key="3">
    <source>
        <dbReference type="ARBA" id="ARBA00022438"/>
    </source>
</evidence>
<keyword evidence="14" id="KW-0449">Lipoprotein</keyword>
<proteinExistence type="inferred from homology"/>
<evidence type="ECO:0000256" key="7">
    <source>
        <dbReference type="ARBA" id="ARBA00022723"/>
    </source>
</evidence>
<keyword evidence="4" id="KW-1003">Cell membrane</keyword>
<dbReference type="InterPro" id="IPR034016">
    <property type="entry name" value="M1_APN-typ"/>
</dbReference>
<evidence type="ECO:0000256" key="5">
    <source>
        <dbReference type="ARBA" id="ARBA00022622"/>
    </source>
</evidence>
<keyword evidence="9 16" id="KW-0862">Zinc</keyword>
<keyword evidence="11" id="KW-0472">Membrane</keyword>
<dbReference type="CDD" id="cd09601">
    <property type="entry name" value="M1_APN-Q_like"/>
    <property type="match status" value="1"/>
</dbReference>
<dbReference type="Gene3D" id="2.60.40.1910">
    <property type="match status" value="1"/>
</dbReference>
<keyword evidence="3 18" id="KW-0031">Aminopeptidase</keyword>
<dbReference type="FunFam" id="1.25.50.20:FF:000001">
    <property type="entry name" value="Aminopeptidase"/>
    <property type="match status" value="1"/>
</dbReference>
<comment type="cofactor">
    <cofactor evidence="16 18">
        <name>Zn(2+)</name>
        <dbReference type="ChEBI" id="CHEBI:29105"/>
    </cofactor>
    <text evidence="16 18">Binds 1 zinc ion per subunit.</text>
</comment>
<evidence type="ECO:0000256" key="10">
    <source>
        <dbReference type="ARBA" id="ARBA00023049"/>
    </source>
</evidence>
<dbReference type="AlphaFoldDB" id="A0AAN7VR85"/>
<feature type="chain" id="PRO_5042935314" description="Aminopeptidase" evidence="19">
    <location>
        <begin position="20"/>
        <end position="821"/>
    </location>
</feature>
<dbReference type="GO" id="GO:0008270">
    <property type="term" value="F:zinc ion binding"/>
    <property type="evidence" value="ECO:0007669"/>
    <property type="project" value="UniProtKB-UniRule"/>
</dbReference>
<dbReference type="GO" id="GO:0006508">
    <property type="term" value="P:proteolysis"/>
    <property type="evidence" value="ECO:0007669"/>
    <property type="project" value="UniProtKB-KW"/>
</dbReference>
<dbReference type="GO" id="GO:0098552">
    <property type="term" value="C:side of membrane"/>
    <property type="evidence" value="ECO:0007669"/>
    <property type="project" value="UniProtKB-KW"/>
</dbReference>
<evidence type="ECO:0000256" key="18">
    <source>
        <dbReference type="RuleBase" id="RU364040"/>
    </source>
</evidence>
<dbReference type="GO" id="GO:0043171">
    <property type="term" value="P:peptide catabolic process"/>
    <property type="evidence" value="ECO:0007669"/>
    <property type="project" value="TreeGrafter"/>
</dbReference>
<dbReference type="GO" id="GO:0042277">
    <property type="term" value="F:peptide binding"/>
    <property type="evidence" value="ECO:0007669"/>
    <property type="project" value="TreeGrafter"/>
</dbReference>
<feature type="binding site" evidence="16">
    <location>
        <position position="357"/>
    </location>
    <ligand>
        <name>Zn(2+)</name>
        <dbReference type="ChEBI" id="CHEBI:29105"/>
        <note>catalytic</note>
    </ligand>
</feature>
<dbReference type="Pfam" id="PF01433">
    <property type="entry name" value="Peptidase_M1"/>
    <property type="match status" value="1"/>
</dbReference>
<evidence type="ECO:0000256" key="15">
    <source>
        <dbReference type="PIRSR" id="PIRSR634016-1"/>
    </source>
</evidence>
<evidence type="ECO:0000256" key="16">
    <source>
        <dbReference type="PIRSR" id="PIRSR634016-3"/>
    </source>
</evidence>
<dbReference type="InterPro" id="IPR024571">
    <property type="entry name" value="ERAP1-like_C_dom"/>
</dbReference>
<feature type="domain" description="ERAP1-like C-terminal" evidence="21">
    <location>
        <begin position="563"/>
        <end position="817"/>
    </location>
</feature>